<evidence type="ECO:0000256" key="2">
    <source>
        <dbReference type="ARBA" id="ARBA00022737"/>
    </source>
</evidence>
<dbReference type="CDD" id="cd01448">
    <property type="entry name" value="TST_Repeat_1"/>
    <property type="match status" value="1"/>
</dbReference>
<dbReference type="AlphaFoldDB" id="A0A8H3YHA1"/>
<evidence type="ECO:0000313" key="4">
    <source>
        <dbReference type="EMBL" id="GHJ87446.1"/>
    </source>
</evidence>
<keyword evidence="2" id="KW-0677">Repeat</keyword>
<dbReference type="PANTHER" id="PTHR11364:SF27">
    <property type="entry name" value="SULFURTRANSFERASE"/>
    <property type="match status" value="1"/>
</dbReference>
<dbReference type="EMBL" id="BLZA01000021">
    <property type="protein sequence ID" value="GHJ87446.1"/>
    <property type="molecule type" value="Genomic_DNA"/>
</dbReference>
<dbReference type="OrthoDB" id="270167at2759"/>
<evidence type="ECO:0000259" key="3">
    <source>
        <dbReference type="PROSITE" id="PS50206"/>
    </source>
</evidence>
<gene>
    <name evidence="4" type="ORF">NliqN6_3848</name>
</gene>
<name>A0A8H3YHA1_9TREE</name>
<feature type="domain" description="Rhodanese" evidence="3">
    <location>
        <begin position="37"/>
        <end position="179"/>
    </location>
</feature>
<protein>
    <recommendedName>
        <fullName evidence="3">Rhodanese domain-containing protein</fullName>
    </recommendedName>
</protein>
<dbReference type="InterPro" id="IPR045078">
    <property type="entry name" value="TST/MPST-like"/>
</dbReference>
<dbReference type="Proteomes" id="UP000620104">
    <property type="component" value="Unassembled WGS sequence"/>
</dbReference>
<dbReference type="PANTHER" id="PTHR11364">
    <property type="entry name" value="THIOSULFATE SULFERTANSFERASE"/>
    <property type="match status" value="1"/>
</dbReference>
<comment type="caution">
    <text evidence="4">The sequence shown here is derived from an EMBL/GenBank/DDBJ whole genome shotgun (WGS) entry which is preliminary data.</text>
</comment>
<organism evidence="4 5">
    <name type="scientific">Naganishia liquefaciens</name>
    <dbReference type="NCBI Taxonomy" id="104408"/>
    <lineage>
        <taxon>Eukaryota</taxon>
        <taxon>Fungi</taxon>
        <taxon>Dikarya</taxon>
        <taxon>Basidiomycota</taxon>
        <taxon>Agaricomycotina</taxon>
        <taxon>Tremellomycetes</taxon>
        <taxon>Filobasidiales</taxon>
        <taxon>Filobasidiaceae</taxon>
        <taxon>Naganishia</taxon>
    </lineage>
</organism>
<dbReference type="PROSITE" id="PS50206">
    <property type="entry name" value="RHODANESE_3"/>
    <property type="match status" value="2"/>
</dbReference>
<keyword evidence="5" id="KW-1185">Reference proteome</keyword>
<proteinExistence type="predicted"/>
<keyword evidence="1" id="KW-0808">Transferase</keyword>
<dbReference type="SUPFAM" id="SSF52821">
    <property type="entry name" value="Rhodanese/Cell cycle control phosphatase"/>
    <property type="match status" value="2"/>
</dbReference>
<dbReference type="GO" id="GO:0004792">
    <property type="term" value="F:thiosulfate-cyanide sulfurtransferase activity"/>
    <property type="evidence" value="ECO:0007669"/>
    <property type="project" value="TreeGrafter"/>
</dbReference>
<dbReference type="Gene3D" id="3.40.250.10">
    <property type="entry name" value="Rhodanese-like domain"/>
    <property type="match status" value="2"/>
</dbReference>
<dbReference type="GO" id="GO:0005739">
    <property type="term" value="C:mitochondrion"/>
    <property type="evidence" value="ECO:0007669"/>
    <property type="project" value="TreeGrafter"/>
</dbReference>
<sequence length="388" mass="41932">MSALASIASTAKRAISPARTAATVPLLINPTDLVNLPKATTKVLDVSWHMPNSARKPTPEYLAGPRIPGALRWDLDRIANPKTAEASARAEDEPEAWRVSELAENILGLGHMLPGPRRFAEACSKLGIKPTDHVVVYDSLGIFSAPRGAFTFTAMNHEKVSVLDGGLPRYRVEGFPLDEQPLASEEEGMKQAGVTQQSEYPVPSFKRSHVKTYEQVAENAKQDIEADTADLVLDARSRERWSGAAPEPRPGISSGHMPHALSLPFTALLSPTSADGTKSYTTFLPIEQLREVIVRALASPRASLDLAIADGGLTAEELAVGRQRWAEIQRGQRGVTWSCGSGMTAAVGIWAMRLVAAAEGQGLLDNLALYDESWTGYAMRESSEIVKE</sequence>
<evidence type="ECO:0000256" key="1">
    <source>
        <dbReference type="ARBA" id="ARBA00022679"/>
    </source>
</evidence>
<evidence type="ECO:0000313" key="5">
    <source>
        <dbReference type="Proteomes" id="UP000620104"/>
    </source>
</evidence>
<dbReference type="InterPro" id="IPR036873">
    <property type="entry name" value="Rhodanese-like_dom_sf"/>
</dbReference>
<feature type="domain" description="Rhodanese" evidence="3">
    <location>
        <begin position="231"/>
        <end position="386"/>
    </location>
</feature>
<reference evidence="4" key="1">
    <citation type="submission" date="2020-07" db="EMBL/GenBank/DDBJ databases">
        <title>Draft Genome Sequence of a Deep-Sea Yeast, Naganishia (Cryptococcus) liquefaciens strain N6.</title>
        <authorList>
            <person name="Han Y.W."/>
            <person name="Kajitani R."/>
            <person name="Morimoto H."/>
            <person name="Parhat M."/>
            <person name="Tsubouchi H."/>
            <person name="Bakenova O."/>
            <person name="Ogata M."/>
            <person name="Argunhan B."/>
            <person name="Aoki R."/>
            <person name="Kajiwara S."/>
            <person name="Itoh T."/>
            <person name="Iwasaki H."/>
        </authorList>
    </citation>
    <scope>NUCLEOTIDE SEQUENCE</scope>
    <source>
        <strain evidence="4">N6</strain>
    </source>
</reference>
<accession>A0A8H3YHA1</accession>
<dbReference type="SMART" id="SM00450">
    <property type="entry name" value="RHOD"/>
    <property type="match status" value="2"/>
</dbReference>
<dbReference type="InterPro" id="IPR001763">
    <property type="entry name" value="Rhodanese-like_dom"/>
</dbReference>